<comment type="caution">
    <text evidence="2">The sequence shown here is derived from an EMBL/GenBank/DDBJ whole genome shotgun (WGS) entry which is preliminary data.</text>
</comment>
<reference evidence="2 3" key="1">
    <citation type="journal article" date="2019" name="ISME J.">
        <title>Insights into ecological role of a new deltaproteobacterial order Candidatus Acidulodesulfobacterales by metagenomics and metatranscriptomics.</title>
        <authorList>
            <person name="Tan S."/>
            <person name="Liu J."/>
            <person name="Fang Y."/>
            <person name="Hedlund B.P."/>
            <person name="Lian Z.H."/>
            <person name="Huang L.Y."/>
            <person name="Li J.T."/>
            <person name="Huang L.N."/>
            <person name="Li W.J."/>
            <person name="Jiang H.C."/>
            <person name="Dong H.L."/>
            <person name="Shu W.S."/>
        </authorList>
    </citation>
    <scope>NUCLEOTIDE SEQUENCE [LARGE SCALE GENOMIC DNA]</scope>
    <source>
        <strain evidence="2">AP2</strain>
    </source>
</reference>
<dbReference type="GO" id="GO:0008270">
    <property type="term" value="F:zinc ion binding"/>
    <property type="evidence" value="ECO:0007669"/>
    <property type="project" value="InterPro"/>
</dbReference>
<evidence type="ECO:0000313" key="2">
    <source>
        <dbReference type="EMBL" id="RZD16704.1"/>
    </source>
</evidence>
<dbReference type="InterPro" id="IPR003615">
    <property type="entry name" value="HNH_nuc"/>
</dbReference>
<dbReference type="EMBL" id="SGBC01000001">
    <property type="protein sequence ID" value="RZD16704.1"/>
    <property type="molecule type" value="Genomic_DNA"/>
</dbReference>
<name>A0A519BHG8_ACIG2</name>
<dbReference type="AlphaFoldDB" id="A0A519BHG8"/>
<organism evidence="2 3">
    <name type="scientific">Acididesulfobacter guangdongensis</name>
    <dbReference type="NCBI Taxonomy" id="2597225"/>
    <lineage>
        <taxon>Bacteria</taxon>
        <taxon>Deltaproteobacteria</taxon>
        <taxon>Candidatus Acidulodesulfobacterales</taxon>
        <taxon>Candidatus Acididesulfobacter</taxon>
    </lineage>
</organism>
<evidence type="ECO:0000313" key="3">
    <source>
        <dbReference type="Proteomes" id="UP000316562"/>
    </source>
</evidence>
<accession>A0A519BHG8</accession>
<evidence type="ECO:0000259" key="1">
    <source>
        <dbReference type="Pfam" id="PF01844"/>
    </source>
</evidence>
<dbReference type="GO" id="GO:0004519">
    <property type="term" value="F:endonuclease activity"/>
    <property type="evidence" value="ECO:0007669"/>
    <property type="project" value="InterPro"/>
</dbReference>
<dbReference type="InterPro" id="IPR002711">
    <property type="entry name" value="HNH"/>
</dbReference>
<dbReference type="Gene3D" id="1.10.30.50">
    <property type="match status" value="1"/>
</dbReference>
<dbReference type="CDD" id="cd00085">
    <property type="entry name" value="HNHc"/>
    <property type="match status" value="1"/>
</dbReference>
<feature type="domain" description="HNH" evidence="1">
    <location>
        <begin position="61"/>
        <end position="107"/>
    </location>
</feature>
<gene>
    <name evidence="2" type="ORF">EVJ46_00230</name>
</gene>
<dbReference type="Pfam" id="PF01844">
    <property type="entry name" value="HNH"/>
    <property type="match status" value="1"/>
</dbReference>
<dbReference type="Proteomes" id="UP000316562">
    <property type="component" value="Unassembled WGS sequence"/>
</dbReference>
<sequence>MKTMKIDSIKSHLRPYSITNKRKTTINHAFASAIAPNDSYDINKLKEAVRLLGQNEDDLHCVYCGKPAETWDHLVGLVKNSEYSGYGHVIGNLVPCCKDCNSKKGNKNWRDFLKDKDEGDKKENIIKEYIKKYYPKKVSREEIEKACSEEMYALDSLKENIIKLFKQADEIAESIRLKIKDMNKSI</sequence>
<dbReference type="GO" id="GO:0003676">
    <property type="term" value="F:nucleic acid binding"/>
    <property type="evidence" value="ECO:0007669"/>
    <property type="project" value="InterPro"/>
</dbReference>
<protein>
    <recommendedName>
        <fullName evidence="1">HNH domain-containing protein</fullName>
    </recommendedName>
</protein>
<proteinExistence type="predicted"/>